<dbReference type="Gene3D" id="2.60.40.10">
    <property type="entry name" value="Immunoglobulins"/>
    <property type="match status" value="1"/>
</dbReference>
<dbReference type="InterPro" id="IPR024079">
    <property type="entry name" value="MetalloPept_cat_dom_sf"/>
</dbReference>
<sequence length="549" mass="58578">MNTLLRFTIYTLALVCLSLMALGLPVRSQDGALPAAESRFWREAAGVGLAAEAPAAAPLRYRSLVAVEEQLDAVLALAPHEHSDDAWTRAVLLDLPLPEGGMASFAFVNSPVMAPELAARYPELQTYLGRQQDDPAVLARLTRSPAGYHALVLQHNDSFFVAPYAQADRGVHLVYANNAATRGTLERDPPLRPATLALPLAQPRGAYGGDLRVFRLAASATGEFTQASGGTKETALATIVQVLNAVNAIYERDLSVRLELIANTDELIYTNPATDPFPPNRSDMTEANQQTVDAVIGSANYDLGHLFSSTAGGFAMLNSACKDGIKARSTSGTGPTILMDMIVGTVAHELGHQFGANHSFNSVAGFCQYGREAASAYEPGSGSTIMSYAGICDAENLQDQEDLVFHIHNLIEMSSYLQEDVDSCGLTLARGNRPPLVSAGPNSTIPANTPFELIGTASDPDGDSLSFSWEQYDLGAASPPLSDDGSRPLFRSFMPGPSPARTFPQVADILSGQETIGETLPTTNRQLNFRFVVRDNHPGAGAFAYDTTT</sequence>
<reference evidence="3" key="1">
    <citation type="submission" date="2017-08" db="EMBL/GenBank/DDBJ databases">
        <authorList>
            <person name="Grouzdev D.S."/>
            <person name="Gaisin V.A."/>
            <person name="Rysina M.S."/>
            <person name="Gorlenko V.M."/>
        </authorList>
    </citation>
    <scope>NUCLEOTIDE SEQUENCE [LARGE SCALE GENOMIC DNA]</scope>
    <source>
        <strain evidence="3">Kir15-3F</strain>
    </source>
</reference>
<evidence type="ECO:0000313" key="3">
    <source>
        <dbReference type="Proteomes" id="UP000220527"/>
    </source>
</evidence>
<dbReference type="GO" id="GO:0004222">
    <property type="term" value="F:metalloendopeptidase activity"/>
    <property type="evidence" value="ECO:0007669"/>
    <property type="project" value="InterPro"/>
</dbReference>
<keyword evidence="3" id="KW-1185">Reference proteome</keyword>
<name>A0A2A6RDI0_9CHLR</name>
<dbReference type="SUPFAM" id="SSF55486">
    <property type="entry name" value="Metalloproteases ('zincins'), catalytic domain"/>
    <property type="match status" value="1"/>
</dbReference>
<comment type="caution">
    <text evidence="2">The sequence shown here is derived from an EMBL/GenBank/DDBJ whole genome shotgun (WGS) entry which is preliminary data.</text>
</comment>
<dbReference type="PROSITE" id="PS50215">
    <property type="entry name" value="ADAM_MEPRO"/>
    <property type="match status" value="1"/>
</dbReference>
<proteinExistence type="predicted"/>
<dbReference type="Gene3D" id="3.40.390.10">
    <property type="entry name" value="Collagenase (Catalytic Domain)"/>
    <property type="match status" value="1"/>
</dbReference>
<dbReference type="AlphaFoldDB" id="A0A2A6RDI0"/>
<feature type="non-terminal residue" evidence="2">
    <location>
        <position position="549"/>
    </location>
</feature>
<dbReference type="Pfam" id="PF13583">
    <property type="entry name" value="Reprolysin_4"/>
    <property type="match status" value="1"/>
</dbReference>
<dbReference type="InterPro" id="IPR013783">
    <property type="entry name" value="Ig-like_fold"/>
</dbReference>
<protein>
    <recommendedName>
        <fullName evidence="1">Peptidase M12B domain-containing protein</fullName>
    </recommendedName>
</protein>
<organism evidence="2 3">
    <name type="scientific">Candidatus Viridilinea mediisalina</name>
    <dbReference type="NCBI Taxonomy" id="2024553"/>
    <lineage>
        <taxon>Bacteria</taxon>
        <taxon>Bacillati</taxon>
        <taxon>Chloroflexota</taxon>
        <taxon>Chloroflexia</taxon>
        <taxon>Chloroflexales</taxon>
        <taxon>Chloroflexineae</taxon>
        <taxon>Oscillochloridaceae</taxon>
        <taxon>Candidatus Viridilinea</taxon>
    </lineage>
</organism>
<gene>
    <name evidence="2" type="ORF">CJ255_21790</name>
</gene>
<dbReference type="OrthoDB" id="135472at2"/>
<accession>A0A2A6RDI0</accession>
<evidence type="ECO:0000313" key="2">
    <source>
        <dbReference type="EMBL" id="PDV98954.1"/>
    </source>
</evidence>
<dbReference type="GO" id="GO:0006508">
    <property type="term" value="P:proteolysis"/>
    <property type="evidence" value="ECO:0007669"/>
    <property type="project" value="InterPro"/>
</dbReference>
<dbReference type="Proteomes" id="UP000220527">
    <property type="component" value="Unassembled WGS sequence"/>
</dbReference>
<dbReference type="RefSeq" id="WP_097646173.1">
    <property type="nucleotide sequence ID" value="NZ_NQWI01000251.1"/>
</dbReference>
<dbReference type="EMBL" id="NQWI01000251">
    <property type="protein sequence ID" value="PDV98954.1"/>
    <property type="molecule type" value="Genomic_DNA"/>
</dbReference>
<feature type="domain" description="Peptidase M12B" evidence="1">
    <location>
        <begin position="212"/>
        <end position="429"/>
    </location>
</feature>
<evidence type="ECO:0000259" key="1">
    <source>
        <dbReference type="PROSITE" id="PS50215"/>
    </source>
</evidence>
<dbReference type="InterPro" id="IPR001590">
    <property type="entry name" value="Peptidase_M12B"/>
</dbReference>